<dbReference type="InParanoid" id="G0EDT4"/>
<organism evidence="1 2">
    <name type="scientific">Pyrolobus fumarii (strain DSM 11204 / 1A)</name>
    <dbReference type="NCBI Taxonomy" id="694429"/>
    <lineage>
        <taxon>Archaea</taxon>
        <taxon>Thermoproteota</taxon>
        <taxon>Thermoprotei</taxon>
        <taxon>Desulfurococcales</taxon>
        <taxon>Pyrodictiaceae</taxon>
        <taxon>Pyrolobus</taxon>
    </lineage>
</organism>
<dbReference type="GeneID" id="11139305"/>
<dbReference type="HOGENOM" id="CLU_1811524_0_0_2"/>
<dbReference type="EMBL" id="CP002838">
    <property type="protein sequence ID" value="AEM38703.1"/>
    <property type="molecule type" value="Genomic_DNA"/>
</dbReference>
<dbReference type="KEGG" id="pfm:Pyrfu_0834"/>
<dbReference type="Proteomes" id="UP000001037">
    <property type="component" value="Chromosome"/>
</dbReference>
<sequence>MLVPGTIVMIDLDKFGEIVEERGWSEYRPNPATGLLTMLVERLVSKWQGVVLYGLDPDRGTEEVVIEIPYVEPEELLDDLKAIREELRKVGVTATIVAVRGYVGLKPTGDRREAYEGTPYRRLAAKLLRKAKRRGGDTIVIA</sequence>
<dbReference type="eggNOG" id="arCOG04259">
    <property type="taxonomic scope" value="Archaea"/>
</dbReference>
<dbReference type="AlphaFoldDB" id="G0EDT4"/>
<evidence type="ECO:0000313" key="2">
    <source>
        <dbReference type="Proteomes" id="UP000001037"/>
    </source>
</evidence>
<gene>
    <name evidence="1" type="ordered locus">Pyrfu_0834</name>
</gene>
<name>G0EDT4_PYRF1</name>
<evidence type="ECO:0000313" key="1">
    <source>
        <dbReference type="EMBL" id="AEM38703.1"/>
    </source>
</evidence>
<reference evidence="1 2" key="1">
    <citation type="journal article" date="2011" name="Stand. Genomic Sci.">
        <title>Complete genome sequence of the hyperthermophilic chemolithoautotroph Pyrolobus fumarii type strain (1A).</title>
        <authorList>
            <person name="Anderson I."/>
            <person name="Goker M."/>
            <person name="Nolan M."/>
            <person name="Lucas S."/>
            <person name="Hammon N."/>
            <person name="Deshpande S."/>
            <person name="Cheng J.F."/>
            <person name="Tapia R."/>
            <person name="Han C."/>
            <person name="Goodwin L."/>
            <person name="Pitluck S."/>
            <person name="Huntemann M."/>
            <person name="Liolios K."/>
            <person name="Ivanova N."/>
            <person name="Pagani I."/>
            <person name="Mavromatis K."/>
            <person name="Ovchinikova G."/>
            <person name="Pati A."/>
            <person name="Chen A."/>
            <person name="Palaniappan K."/>
            <person name="Land M."/>
            <person name="Hauser L."/>
            <person name="Brambilla E.M."/>
            <person name="Huber H."/>
            <person name="Yasawong M."/>
            <person name="Rohde M."/>
            <person name="Spring S."/>
            <person name="Abt B."/>
            <person name="Sikorski J."/>
            <person name="Wirth R."/>
            <person name="Detter J.C."/>
            <person name="Woyke T."/>
            <person name="Bristow J."/>
            <person name="Eisen J.A."/>
            <person name="Markowitz V."/>
            <person name="Hugenholtz P."/>
            <person name="Kyrpides N.C."/>
            <person name="Klenk H.P."/>
            <person name="Lapidus A."/>
        </authorList>
    </citation>
    <scope>NUCLEOTIDE SEQUENCE [LARGE SCALE GENOMIC DNA]</scope>
    <source>
        <strain evidence="2">DSM 11204 / 1A</strain>
    </source>
</reference>
<proteinExistence type="predicted"/>
<keyword evidence="2" id="KW-1185">Reference proteome</keyword>
<dbReference type="OrthoDB" id="15013at2157"/>
<protein>
    <submittedName>
        <fullName evidence="1">Uncharacterized protein</fullName>
    </submittedName>
</protein>
<dbReference type="RefSeq" id="WP_014026380.1">
    <property type="nucleotide sequence ID" value="NC_015931.1"/>
</dbReference>
<accession>G0EDT4</accession>